<accession>A0A1I6ILC0</accession>
<evidence type="ECO:0000313" key="2">
    <source>
        <dbReference type="EMBL" id="SFR67429.1"/>
    </source>
</evidence>
<dbReference type="STRING" id="440514.SAMN04488010_1889"/>
<protein>
    <submittedName>
        <fullName evidence="2">Uncharacterized protein</fullName>
    </submittedName>
</protein>
<evidence type="ECO:0000256" key="1">
    <source>
        <dbReference type="SAM" id="Phobius"/>
    </source>
</evidence>
<sequence length="48" mass="5808">MLYLVENIIFDTIPINFDKRNLNGFGYVGYFIELVFINIIFYISVWIR</sequence>
<gene>
    <name evidence="2" type="ORF">SAMN04488010_1889</name>
</gene>
<reference evidence="3" key="1">
    <citation type="submission" date="2016-10" db="EMBL/GenBank/DDBJ databases">
        <authorList>
            <person name="Varghese N."/>
            <person name="Submissions S."/>
        </authorList>
    </citation>
    <scope>NUCLEOTIDE SEQUENCE [LARGE SCALE GENOMIC DNA]</scope>
    <source>
        <strain evidence="3">DSM 19891</strain>
    </source>
</reference>
<evidence type="ECO:0000313" key="3">
    <source>
        <dbReference type="Proteomes" id="UP000199462"/>
    </source>
</evidence>
<keyword evidence="1" id="KW-0472">Membrane</keyword>
<keyword evidence="1" id="KW-1133">Transmembrane helix</keyword>
<dbReference type="Proteomes" id="UP000199462">
    <property type="component" value="Unassembled WGS sequence"/>
</dbReference>
<proteinExistence type="predicted"/>
<organism evidence="2 3">
    <name type="scientific">Maribacter stanieri</name>
    <dbReference type="NCBI Taxonomy" id="440514"/>
    <lineage>
        <taxon>Bacteria</taxon>
        <taxon>Pseudomonadati</taxon>
        <taxon>Bacteroidota</taxon>
        <taxon>Flavobacteriia</taxon>
        <taxon>Flavobacteriales</taxon>
        <taxon>Flavobacteriaceae</taxon>
        <taxon>Maribacter</taxon>
    </lineage>
</organism>
<keyword evidence="3" id="KW-1185">Reference proteome</keyword>
<feature type="transmembrane region" description="Helical" evidence="1">
    <location>
        <begin position="27"/>
        <end position="47"/>
    </location>
</feature>
<keyword evidence="1" id="KW-0812">Transmembrane</keyword>
<name>A0A1I6ILC0_9FLAO</name>
<dbReference type="AlphaFoldDB" id="A0A1I6ILC0"/>
<dbReference type="EMBL" id="FOYX01000001">
    <property type="protein sequence ID" value="SFR67429.1"/>
    <property type="molecule type" value="Genomic_DNA"/>
</dbReference>